<keyword evidence="2" id="KW-1185">Reference proteome</keyword>
<sequence>MSGRAFTLSKRLGSSSASVVPSVRRKVVCRGRLPRIGSSTCHSRVHMEGLLTQVRCGLSWREFCSFYRSGRHTSIVWWSALPLHSLISSSVLDHHRLDLHPPSCGLHPRQASDVLAWST</sequence>
<evidence type="ECO:0000313" key="2">
    <source>
        <dbReference type="Proteomes" id="UP000814140"/>
    </source>
</evidence>
<comment type="caution">
    <text evidence="1">The sequence shown here is derived from an EMBL/GenBank/DDBJ whole genome shotgun (WGS) entry which is preliminary data.</text>
</comment>
<organism evidence="1 2">
    <name type="scientific">Artomyces pyxidatus</name>
    <dbReference type="NCBI Taxonomy" id="48021"/>
    <lineage>
        <taxon>Eukaryota</taxon>
        <taxon>Fungi</taxon>
        <taxon>Dikarya</taxon>
        <taxon>Basidiomycota</taxon>
        <taxon>Agaricomycotina</taxon>
        <taxon>Agaricomycetes</taxon>
        <taxon>Russulales</taxon>
        <taxon>Auriscalpiaceae</taxon>
        <taxon>Artomyces</taxon>
    </lineage>
</organism>
<protein>
    <submittedName>
        <fullName evidence="1">Uncharacterized protein</fullName>
    </submittedName>
</protein>
<dbReference type="Proteomes" id="UP000814140">
    <property type="component" value="Unassembled WGS sequence"/>
</dbReference>
<evidence type="ECO:0000313" key="1">
    <source>
        <dbReference type="EMBL" id="KAI0054804.1"/>
    </source>
</evidence>
<reference evidence="1" key="2">
    <citation type="journal article" date="2022" name="New Phytol.">
        <title>Evolutionary transition to the ectomycorrhizal habit in the genomes of a hyperdiverse lineage of mushroom-forming fungi.</title>
        <authorList>
            <person name="Looney B."/>
            <person name="Miyauchi S."/>
            <person name="Morin E."/>
            <person name="Drula E."/>
            <person name="Courty P.E."/>
            <person name="Kohler A."/>
            <person name="Kuo A."/>
            <person name="LaButti K."/>
            <person name="Pangilinan J."/>
            <person name="Lipzen A."/>
            <person name="Riley R."/>
            <person name="Andreopoulos W."/>
            <person name="He G."/>
            <person name="Johnson J."/>
            <person name="Nolan M."/>
            <person name="Tritt A."/>
            <person name="Barry K.W."/>
            <person name="Grigoriev I.V."/>
            <person name="Nagy L.G."/>
            <person name="Hibbett D."/>
            <person name="Henrissat B."/>
            <person name="Matheny P.B."/>
            <person name="Labbe J."/>
            <person name="Martin F.M."/>
        </authorList>
    </citation>
    <scope>NUCLEOTIDE SEQUENCE</scope>
    <source>
        <strain evidence="1">HHB10654</strain>
    </source>
</reference>
<reference evidence="1" key="1">
    <citation type="submission" date="2021-03" db="EMBL/GenBank/DDBJ databases">
        <authorList>
            <consortium name="DOE Joint Genome Institute"/>
            <person name="Ahrendt S."/>
            <person name="Looney B.P."/>
            <person name="Miyauchi S."/>
            <person name="Morin E."/>
            <person name="Drula E."/>
            <person name="Courty P.E."/>
            <person name="Chicoki N."/>
            <person name="Fauchery L."/>
            <person name="Kohler A."/>
            <person name="Kuo A."/>
            <person name="Labutti K."/>
            <person name="Pangilinan J."/>
            <person name="Lipzen A."/>
            <person name="Riley R."/>
            <person name="Andreopoulos W."/>
            <person name="He G."/>
            <person name="Johnson J."/>
            <person name="Barry K.W."/>
            <person name="Grigoriev I.V."/>
            <person name="Nagy L."/>
            <person name="Hibbett D."/>
            <person name="Henrissat B."/>
            <person name="Matheny P.B."/>
            <person name="Labbe J."/>
            <person name="Martin F."/>
        </authorList>
    </citation>
    <scope>NUCLEOTIDE SEQUENCE</scope>
    <source>
        <strain evidence="1">HHB10654</strain>
    </source>
</reference>
<proteinExistence type="predicted"/>
<accession>A0ACB8SE31</accession>
<dbReference type="EMBL" id="MU277344">
    <property type="protein sequence ID" value="KAI0054804.1"/>
    <property type="molecule type" value="Genomic_DNA"/>
</dbReference>
<gene>
    <name evidence="1" type="ORF">BV25DRAFT_377155</name>
</gene>
<name>A0ACB8SE31_9AGAM</name>